<dbReference type="eggNOG" id="COG4636">
    <property type="taxonomic scope" value="Bacteria"/>
</dbReference>
<gene>
    <name evidence="3" type="ordered locus">Rcas_3372</name>
</gene>
<evidence type="ECO:0000313" key="4">
    <source>
        <dbReference type="Proteomes" id="UP000000263"/>
    </source>
</evidence>
<protein>
    <recommendedName>
        <fullName evidence="2">Putative restriction endonuclease domain-containing protein</fullName>
    </recommendedName>
</protein>
<dbReference type="PANTHER" id="PTHR33352">
    <property type="entry name" value="SLR1095 PROTEIN"/>
    <property type="match status" value="1"/>
</dbReference>
<dbReference type="OrthoDB" id="156916at2"/>
<dbReference type="AlphaFoldDB" id="A7NPC6"/>
<dbReference type="Gene3D" id="3.90.1570.10">
    <property type="entry name" value="tt1808, chain A"/>
    <property type="match status" value="1"/>
</dbReference>
<dbReference type="PANTHER" id="PTHR33352:SF2">
    <property type="entry name" value="SLL0995 PROTEIN"/>
    <property type="match status" value="1"/>
</dbReference>
<dbReference type="SUPFAM" id="SSF52980">
    <property type="entry name" value="Restriction endonuclease-like"/>
    <property type="match status" value="1"/>
</dbReference>
<evidence type="ECO:0000259" key="2">
    <source>
        <dbReference type="Pfam" id="PF05685"/>
    </source>
</evidence>
<dbReference type="InterPro" id="IPR008538">
    <property type="entry name" value="Uma2"/>
</dbReference>
<accession>A7NPC6</accession>
<keyword evidence="4" id="KW-1185">Reference proteome</keyword>
<proteinExistence type="predicted"/>
<dbReference type="CDD" id="cd06260">
    <property type="entry name" value="DUF820-like"/>
    <property type="match status" value="1"/>
</dbReference>
<dbReference type="RefSeq" id="WP_012121846.1">
    <property type="nucleotide sequence ID" value="NC_009767.1"/>
</dbReference>
<dbReference type="EMBL" id="CP000804">
    <property type="protein sequence ID" value="ABU59422.1"/>
    <property type="molecule type" value="Genomic_DNA"/>
</dbReference>
<dbReference type="InterPro" id="IPR012296">
    <property type="entry name" value="Nuclease_put_TT1808"/>
</dbReference>
<dbReference type="HOGENOM" id="CLU_075279_0_0_0"/>
<evidence type="ECO:0000256" key="1">
    <source>
        <dbReference type="SAM" id="MobiDB-lite"/>
    </source>
</evidence>
<sequence length="259" mass="28812">MSVATTETPRAIVYPESDGQPMADNTLQFRWIVMLQGNLAALFADRPDVFVAGDLLWYPVEGRPDIRRAPDVLVAIGRPKGDRGAYLQWEEGNQPPQAVFEVLSPGNTLREMARKFEFYNRYGVQEYYLIDPERGDVSGWVRQDGVLTVIDDIDGWVSPLLGVRFTVRDGAIQLFYPDGRPFLTFEELAQARAAEARARAEAEARARAAEERAHQEAEARAAAEERAQREAAARAAAEERAARLAERLRALGIDPNGAA</sequence>
<reference evidence="3 4" key="1">
    <citation type="submission" date="2007-08" db="EMBL/GenBank/DDBJ databases">
        <title>Complete sequence of Roseiflexus castenholzii DSM 13941.</title>
        <authorList>
            <consortium name="US DOE Joint Genome Institute"/>
            <person name="Copeland A."/>
            <person name="Lucas S."/>
            <person name="Lapidus A."/>
            <person name="Barry K."/>
            <person name="Glavina del Rio T."/>
            <person name="Dalin E."/>
            <person name="Tice H."/>
            <person name="Pitluck S."/>
            <person name="Thompson L.S."/>
            <person name="Brettin T."/>
            <person name="Bruce D."/>
            <person name="Detter J.C."/>
            <person name="Han C."/>
            <person name="Tapia R."/>
            <person name="Schmutz J."/>
            <person name="Larimer F."/>
            <person name="Land M."/>
            <person name="Hauser L."/>
            <person name="Kyrpides N."/>
            <person name="Mikhailova N."/>
            <person name="Bryant D.A."/>
            <person name="Hanada S."/>
            <person name="Tsukatani Y."/>
            <person name="Richardson P."/>
        </authorList>
    </citation>
    <scope>NUCLEOTIDE SEQUENCE [LARGE SCALE GENOMIC DNA]</scope>
    <source>
        <strain evidence="4">DSM 13941 / HLO8</strain>
    </source>
</reference>
<dbReference type="KEGG" id="rca:Rcas_3372"/>
<feature type="region of interest" description="Disordered" evidence="1">
    <location>
        <begin position="205"/>
        <end position="235"/>
    </location>
</feature>
<organism evidence="3 4">
    <name type="scientific">Roseiflexus castenholzii (strain DSM 13941 / HLO8)</name>
    <dbReference type="NCBI Taxonomy" id="383372"/>
    <lineage>
        <taxon>Bacteria</taxon>
        <taxon>Bacillati</taxon>
        <taxon>Chloroflexota</taxon>
        <taxon>Chloroflexia</taxon>
        <taxon>Chloroflexales</taxon>
        <taxon>Roseiflexineae</taxon>
        <taxon>Roseiflexaceae</taxon>
        <taxon>Roseiflexus</taxon>
    </lineage>
</organism>
<evidence type="ECO:0000313" key="3">
    <source>
        <dbReference type="EMBL" id="ABU59422.1"/>
    </source>
</evidence>
<dbReference type="STRING" id="383372.Rcas_3372"/>
<name>A7NPC6_ROSCS</name>
<feature type="domain" description="Putative restriction endonuclease" evidence="2">
    <location>
        <begin position="37"/>
        <end position="145"/>
    </location>
</feature>
<dbReference type="InterPro" id="IPR011335">
    <property type="entry name" value="Restrct_endonuc-II-like"/>
</dbReference>
<dbReference type="Pfam" id="PF05685">
    <property type="entry name" value="Uma2"/>
    <property type="match status" value="1"/>
</dbReference>
<dbReference type="Proteomes" id="UP000000263">
    <property type="component" value="Chromosome"/>
</dbReference>